<comment type="similarity">
    <text evidence="1">Belongs to the inositol monophosphatase superfamily.</text>
</comment>
<dbReference type="OrthoDB" id="9785695at2"/>
<evidence type="ECO:0000313" key="5">
    <source>
        <dbReference type="EMBL" id="RRH77897.1"/>
    </source>
</evidence>
<name>A0A3P3DUD7_9RHOB</name>
<keyword evidence="2 4" id="KW-0479">Metal-binding</keyword>
<dbReference type="GO" id="GO:0007165">
    <property type="term" value="P:signal transduction"/>
    <property type="evidence" value="ECO:0007669"/>
    <property type="project" value="TreeGrafter"/>
</dbReference>
<dbReference type="Gene3D" id="3.40.190.80">
    <property type="match status" value="1"/>
</dbReference>
<dbReference type="Proteomes" id="UP000282125">
    <property type="component" value="Unassembled WGS sequence"/>
</dbReference>
<sequence length="262" mass="28049">MRGPEADLSLLSDTLREAGKLALRYWRHKPKFYDKPGDAGPVSEADLAVNDLLLAKLRAARPDYGWLSEETADTPDRLSRDDCFIIDPIDGTRSFIQGEDTFAIAAGICHQGRMTSGAVYLPALERLYTAHAHGPALMNGQPITASERSEPDGATMLTATPNLTPAQWPGGLPDVRRAFRPSLAYRLCLVAEGRHDSMASFRPTWEWDIAAASLIVGRAGGTASSGSGAPLLFNTPEARIPSGVLAAGAALHARLLALHLPS</sequence>
<dbReference type="Gene3D" id="3.30.540.10">
    <property type="entry name" value="Fructose-1,6-Bisphosphatase, subunit A, domain 1"/>
    <property type="match status" value="1"/>
</dbReference>
<feature type="binding site" evidence="4">
    <location>
        <position position="69"/>
    </location>
    <ligand>
        <name>Mg(2+)</name>
        <dbReference type="ChEBI" id="CHEBI:18420"/>
        <label>1</label>
        <note>catalytic</note>
    </ligand>
</feature>
<protein>
    <submittedName>
        <fullName evidence="5">3'(2'),5'-bisphosphate nucleotidase CysQ</fullName>
    </submittedName>
</protein>
<evidence type="ECO:0000256" key="2">
    <source>
        <dbReference type="ARBA" id="ARBA00022723"/>
    </source>
</evidence>
<dbReference type="PRINTS" id="PR00377">
    <property type="entry name" value="IMPHPHTASES"/>
</dbReference>
<dbReference type="PANTHER" id="PTHR20854">
    <property type="entry name" value="INOSITOL MONOPHOSPHATASE"/>
    <property type="match status" value="1"/>
</dbReference>
<keyword evidence="3 4" id="KW-0460">Magnesium</keyword>
<dbReference type="InterPro" id="IPR000760">
    <property type="entry name" value="Inositol_monophosphatase-like"/>
</dbReference>
<feature type="binding site" evidence="4">
    <location>
        <position position="89"/>
    </location>
    <ligand>
        <name>Mg(2+)</name>
        <dbReference type="ChEBI" id="CHEBI:18420"/>
        <label>1</label>
        <note>catalytic</note>
    </ligand>
</feature>
<feature type="binding site" evidence="4">
    <location>
        <position position="87"/>
    </location>
    <ligand>
        <name>Mg(2+)</name>
        <dbReference type="ChEBI" id="CHEBI:18420"/>
        <label>1</label>
        <note>catalytic</note>
    </ligand>
</feature>
<organism evidence="5 6">
    <name type="scientific">Falsigemmobacter faecalis</name>
    <dbReference type="NCBI Taxonomy" id="2488730"/>
    <lineage>
        <taxon>Bacteria</taxon>
        <taxon>Pseudomonadati</taxon>
        <taxon>Pseudomonadota</taxon>
        <taxon>Alphaproteobacteria</taxon>
        <taxon>Rhodobacterales</taxon>
        <taxon>Paracoccaceae</taxon>
        <taxon>Falsigemmobacter</taxon>
    </lineage>
</organism>
<keyword evidence="6" id="KW-1185">Reference proteome</keyword>
<dbReference type="InterPro" id="IPR020550">
    <property type="entry name" value="Inositol_monophosphatase_CS"/>
</dbReference>
<evidence type="ECO:0000256" key="3">
    <source>
        <dbReference type="ARBA" id="ARBA00022842"/>
    </source>
</evidence>
<dbReference type="RefSeq" id="WP_124963424.1">
    <property type="nucleotide sequence ID" value="NZ_RRAZ01000003.1"/>
</dbReference>
<gene>
    <name evidence="5" type="ORF">EG244_02420</name>
</gene>
<dbReference type="GO" id="GO:0046872">
    <property type="term" value="F:metal ion binding"/>
    <property type="evidence" value="ECO:0007669"/>
    <property type="project" value="UniProtKB-KW"/>
</dbReference>
<dbReference type="Pfam" id="PF00459">
    <property type="entry name" value="Inositol_P"/>
    <property type="match status" value="1"/>
</dbReference>
<comment type="caution">
    <text evidence="5">The sequence shown here is derived from an EMBL/GenBank/DDBJ whole genome shotgun (WGS) entry which is preliminary data.</text>
</comment>
<feature type="binding site" evidence="4">
    <location>
        <position position="208"/>
    </location>
    <ligand>
        <name>Mg(2+)</name>
        <dbReference type="ChEBI" id="CHEBI:18420"/>
        <label>1</label>
        <note>catalytic</note>
    </ligand>
</feature>
<comment type="cofactor">
    <cofactor evidence="4">
        <name>Mg(2+)</name>
        <dbReference type="ChEBI" id="CHEBI:18420"/>
    </cofactor>
</comment>
<dbReference type="GO" id="GO:0046854">
    <property type="term" value="P:phosphatidylinositol phosphate biosynthetic process"/>
    <property type="evidence" value="ECO:0007669"/>
    <property type="project" value="InterPro"/>
</dbReference>
<proteinExistence type="inferred from homology"/>
<dbReference type="PROSITE" id="PS00630">
    <property type="entry name" value="IMP_2"/>
    <property type="match status" value="1"/>
</dbReference>
<feature type="binding site" evidence="4">
    <location>
        <position position="90"/>
    </location>
    <ligand>
        <name>Mg(2+)</name>
        <dbReference type="ChEBI" id="CHEBI:18420"/>
        <label>2</label>
    </ligand>
</feature>
<reference evidence="5 6" key="1">
    <citation type="submission" date="2018-11" db="EMBL/GenBank/DDBJ databases">
        <title>Gemmobacter sp. nov., YIM 102744-1 draft genome.</title>
        <authorList>
            <person name="Li G."/>
            <person name="Jiang Y."/>
        </authorList>
    </citation>
    <scope>NUCLEOTIDE SEQUENCE [LARGE SCALE GENOMIC DNA]</scope>
    <source>
        <strain evidence="5 6">YIM 102744-1</strain>
    </source>
</reference>
<dbReference type="EMBL" id="RRAZ01000003">
    <property type="protein sequence ID" value="RRH77897.1"/>
    <property type="molecule type" value="Genomic_DNA"/>
</dbReference>
<dbReference type="GO" id="GO:0006020">
    <property type="term" value="P:inositol metabolic process"/>
    <property type="evidence" value="ECO:0007669"/>
    <property type="project" value="TreeGrafter"/>
</dbReference>
<dbReference type="AlphaFoldDB" id="A0A3P3DUD7"/>
<dbReference type="CDD" id="cd01638">
    <property type="entry name" value="CysQ"/>
    <property type="match status" value="1"/>
</dbReference>
<accession>A0A3P3DUD7</accession>
<evidence type="ECO:0000256" key="1">
    <source>
        <dbReference type="ARBA" id="ARBA00009759"/>
    </source>
</evidence>
<evidence type="ECO:0000313" key="6">
    <source>
        <dbReference type="Proteomes" id="UP000282125"/>
    </source>
</evidence>
<dbReference type="GO" id="GO:0008934">
    <property type="term" value="F:inositol monophosphate 1-phosphatase activity"/>
    <property type="evidence" value="ECO:0007669"/>
    <property type="project" value="TreeGrafter"/>
</dbReference>
<evidence type="ECO:0000256" key="4">
    <source>
        <dbReference type="PIRSR" id="PIRSR600760-2"/>
    </source>
</evidence>
<dbReference type="PANTHER" id="PTHR20854:SF4">
    <property type="entry name" value="INOSITOL-1-MONOPHOSPHATASE-RELATED"/>
    <property type="match status" value="1"/>
</dbReference>
<dbReference type="SUPFAM" id="SSF56655">
    <property type="entry name" value="Carbohydrate phosphatase"/>
    <property type="match status" value="1"/>
</dbReference>